<dbReference type="AlphaFoldDB" id="A0A7V4WK14"/>
<evidence type="ECO:0000313" key="2">
    <source>
        <dbReference type="EMBL" id="HGY38194.1"/>
    </source>
</evidence>
<gene>
    <name evidence="2" type="ORF">ENW11_00040</name>
</gene>
<dbReference type="Pfam" id="PF13620">
    <property type="entry name" value="CarboxypepD_reg"/>
    <property type="match status" value="1"/>
</dbReference>
<reference evidence="2" key="1">
    <citation type="journal article" date="2020" name="mSystems">
        <title>Genome- and Community-Level Interaction Insights into Carbon Utilization and Element Cycling Functions of Hydrothermarchaeota in Hydrothermal Sediment.</title>
        <authorList>
            <person name="Zhou Z."/>
            <person name="Liu Y."/>
            <person name="Xu W."/>
            <person name="Pan J."/>
            <person name="Luo Z.H."/>
            <person name="Li M."/>
        </authorList>
    </citation>
    <scope>NUCLEOTIDE SEQUENCE [LARGE SCALE GENOMIC DNA]</scope>
    <source>
        <strain evidence="2">SpSt-82</strain>
    </source>
</reference>
<sequence length="333" mass="35596">MARKFLCLAFLLLLVLLFTGCATIDLSTPALPEEDSLAAARTGTGTLSGTVRDAAGKRLKNATVVVEGTSLSATTSSLGKYRITKVPAGKVTVTAFLEGYTPQRKTVTVRKNTTTTVNFTLSQESPGSTSLSQPAPSPQATVPVDLLVTYGWGKNNVVRWKNGTVYVYDATGGNGTVDVASLLNSWNDVIGGVTTFRLSSNPQSPVKIYYDVQKVTAFGPGTWGVAFVWWSNYEIVKAEVAILPCGTYYGGMNLCPKIELYLHELGHVVGFGGHTNDGGVMDPVPRSTTITATVREMLSALYSLPVGYALTKAPGVPKDGMAVIPMRWEKEKE</sequence>
<dbReference type="Gene3D" id="3.40.390.10">
    <property type="entry name" value="Collagenase (Catalytic Domain)"/>
    <property type="match status" value="1"/>
</dbReference>
<dbReference type="PROSITE" id="PS51257">
    <property type="entry name" value="PROKAR_LIPOPROTEIN"/>
    <property type="match status" value="1"/>
</dbReference>
<feature type="chain" id="PRO_5030919267" evidence="1">
    <location>
        <begin position="23"/>
        <end position="333"/>
    </location>
</feature>
<dbReference type="InterPro" id="IPR024079">
    <property type="entry name" value="MetalloPept_cat_dom_sf"/>
</dbReference>
<dbReference type="GO" id="GO:0008237">
    <property type="term" value="F:metallopeptidase activity"/>
    <property type="evidence" value="ECO:0007669"/>
    <property type="project" value="InterPro"/>
</dbReference>
<dbReference type="SUPFAM" id="SSF55486">
    <property type="entry name" value="Metalloproteases ('zincins'), catalytic domain"/>
    <property type="match status" value="1"/>
</dbReference>
<protein>
    <submittedName>
        <fullName evidence="2">PEGA domain-containing protein</fullName>
    </submittedName>
</protein>
<evidence type="ECO:0000256" key="1">
    <source>
        <dbReference type="SAM" id="SignalP"/>
    </source>
</evidence>
<feature type="signal peptide" evidence="1">
    <location>
        <begin position="1"/>
        <end position="22"/>
    </location>
</feature>
<keyword evidence="1" id="KW-0732">Signal</keyword>
<organism evidence="2">
    <name type="scientific">Candidatus Caldatribacterium saccharofermentans</name>
    <dbReference type="NCBI Taxonomy" id="1454753"/>
    <lineage>
        <taxon>Bacteria</taxon>
        <taxon>Pseudomonadati</taxon>
        <taxon>Atribacterota</taxon>
        <taxon>Atribacteria</taxon>
        <taxon>Atribacterales</taxon>
        <taxon>Candidatus Caldatribacteriaceae</taxon>
        <taxon>Candidatus Caldatribacterium</taxon>
    </lineage>
</organism>
<dbReference type="GO" id="GO:0030246">
    <property type="term" value="F:carbohydrate binding"/>
    <property type="evidence" value="ECO:0007669"/>
    <property type="project" value="InterPro"/>
</dbReference>
<comment type="caution">
    <text evidence="2">The sequence shown here is derived from an EMBL/GenBank/DDBJ whole genome shotgun (WGS) entry which is preliminary data.</text>
</comment>
<proteinExistence type="predicted"/>
<dbReference type="EMBL" id="DTIY01000002">
    <property type="protein sequence ID" value="HGY38194.1"/>
    <property type="molecule type" value="Genomic_DNA"/>
</dbReference>
<accession>A0A7V4WK14</accession>
<dbReference type="Gene3D" id="2.60.40.1120">
    <property type="entry name" value="Carboxypeptidase-like, regulatory domain"/>
    <property type="match status" value="1"/>
</dbReference>
<dbReference type="InterPro" id="IPR013784">
    <property type="entry name" value="Carb-bd-like_fold"/>
</dbReference>
<dbReference type="SUPFAM" id="SSF49452">
    <property type="entry name" value="Starch-binding domain-like"/>
    <property type="match status" value="1"/>
</dbReference>
<name>A0A7V4WK14_9BACT</name>